<name>A0A4S8MDJ9_DENBC</name>
<dbReference type="Pfam" id="PF14214">
    <property type="entry name" value="Helitron_like_N"/>
    <property type="match status" value="1"/>
</dbReference>
<reference evidence="2 3" key="1">
    <citation type="journal article" date="2019" name="Nat. Ecol. Evol.">
        <title>Megaphylogeny resolves global patterns of mushroom evolution.</title>
        <authorList>
            <person name="Varga T."/>
            <person name="Krizsan K."/>
            <person name="Foldi C."/>
            <person name="Dima B."/>
            <person name="Sanchez-Garcia M."/>
            <person name="Sanchez-Ramirez S."/>
            <person name="Szollosi G.J."/>
            <person name="Szarkandi J.G."/>
            <person name="Papp V."/>
            <person name="Albert L."/>
            <person name="Andreopoulos W."/>
            <person name="Angelini C."/>
            <person name="Antonin V."/>
            <person name="Barry K.W."/>
            <person name="Bougher N.L."/>
            <person name="Buchanan P."/>
            <person name="Buyck B."/>
            <person name="Bense V."/>
            <person name="Catcheside P."/>
            <person name="Chovatia M."/>
            <person name="Cooper J."/>
            <person name="Damon W."/>
            <person name="Desjardin D."/>
            <person name="Finy P."/>
            <person name="Geml J."/>
            <person name="Haridas S."/>
            <person name="Hughes K."/>
            <person name="Justo A."/>
            <person name="Karasinski D."/>
            <person name="Kautmanova I."/>
            <person name="Kiss B."/>
            <person name="Kocsube S."/>
            <person name="Kotiranta H."/>
            <person name="LaButti K.M."/>
            <person name="Lechner B.E."/>
            <person name="Liimatainen K."/>
            <person name="Lipzen A."/>
            <person name="Lukacs Z."/>
            <person name="Mihaltcheva S."/>
            <person name="Morgado L.N."/>
            <person name="Niskanen T."/>
            <person name="Noordeloos M.E."/>
            <person name="Ohm R.A."/>
            <person name="Ortiz-Santana B."/>
            <person name="Ovrebo C."/>
            <person name="Racz N."/>
            <person name="Riley R."/>
            <person name="Savchenko A."/>
            <person name="Shiryaev A."/>
            <person name="Soop K."/>
            <person name="Spirin V."/>
            <person name="Szebenyi C."/>
            <person name="Tomsovsky M."/>
            <person name="Tulloss R.E."/>
            <person name="Uehling J."/>
            <person name="Grigoriev I.V."/>
            <person name="Vagvolgyi C."/>
            <person name="Papp T."/>
            <person name="Martin F.M."/>
            <person name="Miettinen O."/>
            <person name="Hibbett D.S."/>
            <person name="Nagy L.G."/>
        </authorList>
    </citation>
    <scope>NUCLEOTIDE SEQUENCE [LARGE SCALE GENOMIC DNA]</scope>
    <source>
        <strain evidence="2 3">CBS 962.96</strain>
    </source>
</reference>
<accession>A0A4S8MDJ9</accession>
<feature type="domain" description="Helitron helicase-like" evidence="1">
    <location>
        <begin position="40"/>
        <end position="110"/>
    </location>
</feature>
<keyword evidence="3" id="KW-1185">Reference proteome</keyword>
<evidence type="ECO:0000313" key="3">
    <source>
        <dbReference type="Proteomes" id="UP000297245"/>
    </source>
</evidence>
<evidence type="ECO:0000259" key="1">
    <source>
        <dbReference type="Pfam" id="PF14214"/>
    </source>
</evidence>
<sequence length="111" mass="12805">MQRHELLRKTSFKVKRDTFERLASQFTDVDPLTVHVVAERVAKGNSVTAHNEKERKVLRLMNEVRLITSHVDGSPTSKSHRRNEIRSLMMEKGMPSFFITVNPADTYNPIV</sequence>
<organism evidence="2 3">
    <name type="scientific">Dendrothele bispora (strain CBS 962.96)</name>
    <dbReference type="NCBI Taxonomy" id="1314807"/>
    <lineage>
        <taxon>Eukaryota</taxon>
        <taxon>Fungi</taxon>
        <taxon>Dikarya</taxon>
        <taxon>Basidiomycota</taxon>
        <taxon>Agaricomycotina</taxon>
        <taxon>Agaricomycetes</taxon>
        <taxon>Agaricomycetidae</taxon>
        <taxon>Agaricales</taxon>
        <taxon>Agaricales incertae sedis</taxon>
        <taxon>Dendrothele</taxon>
    </lineage>
</organism>
<dbReference type="EMBL" id="ML179104">
    <property type="protein sequence ID" value="THV00422.1"/>
    <property type="molecule type" value="Genomic_DNA"/>
</dbReference>
<gene>
    <name evidence="2" type="ORF">K435DRAFT_609637</name>
</gene>
<dbReference type="OrthoDB" id="432234at2759"/>
<dbReference type="InterPro" id="IPR025476">
    <property type="entry name" value="Helitron_helicase-like"/>
</dbReference>
<dbReference type="Proteomes" id="UP000297245">
    <property type="component" value="Unassembled WGS sequence"/>
</dbReference>
<evidence type="ECO:0000313" key="2">
    <source>
        <dbReference type="EMBL" id="THV00422.1"/>
    </source>
</evidence>
<feature type="non-terminal residue" evidence="2">
    <location>
        <position position="111"/>
    </location>
</feature>
<dbReference type="AlphaFoldDB" id="A0A4S8MDJ9"/>
<protein>
    <recommendedName>
        <fullName evidence="1">Helitron helicase-like domain-containing protein</fullName>
    </recommendedName>
</protein>
<proteinExistence type="predicted"/>